<sequence length="284" mass="30635">MRKSYTLLMLVALAGCSKPQERSDQPNADVAEEALSAPNIGPTAAPGVAFNYRYAFRLPATRIGEVQERHAQACEKLGIDRCRITGMRYRLVNNHDVDAMLAFKLEPTLARQFGKDGIAAITQAKGMLVDSEISGEDVGTAITVAQKAEARLRSERARIEARLKAPNLPAAERARLDAELADLARSTEASTAGREEKQESLATTPMVFNYGSGELIPGFDARSPLREAFGTAGATIVGVVAFLIVVLGGLIPFAILGGAIGFAWRAIRPTIRKWQEKPEKDANS</sequence>
<evidence type="ECO:0008006" key="4">
    <source>
        <dbReference type="Google" id="ProtNLM"/>
    </source>
</evidence>
<evidence type="ECO:0000313" key="2">
    <source>
        <dbReference type="EMBL" id="MBB5685426.1"/>
    </source>
</evidence>
<dbReference type="PROSITE" id="PS51257">
    <property type="entry name" value="PROKAR_LIPOPROTEIN"/>
    <property type="match status" value="1"/>
</dbReference>
<comment type="caution">
    <text evidence="2">The sequence shown here is derived from an EMBL/GenBank/DDBJ whole genome shotgun (WGS) entry which is preliminary data.</text>
</comment>
<evidence type="ECO:0000313" key="3">
    <source>
        <dbReference type="Proteomes" id="UP000549617"/>
    </source>
</evidence>
<protein>
    <recommendedName>
        <fullName evidence="4">DUF4349 domain-containing protein</fullName>
    </recommendedName>
</protein>
<gene>
    <name evidence="2" type="ORF">FHS49_001434</name>
</gene>
<accession>A0A7W9AHC3</accession>
<dbReference type="AlphaFoldDB" id="A0A7W9AHC3"/>
<keyword evidence="1" id="KW-1133">Transmembrane helix</keyword>
<keyword evidence="1" id="KW-0472">Membrane</keyword>
<name>A0A7W9AHC3_9SPHN</name>
<feature type="transmembrane region" description="Helical" evidence="1">
    <location>
        <begin position="236"/>
        <end position="264"/>
    </location>
</feature>
<evidence type="ECO:0000256" key="1">
    <source>
        <dbReference type="SAM" id="Phobius"/>
    </source>
</evidence>
<organism evidence="2 3">
    <name type="scientific">Sphingobium boeckii</name>
    <dbReference type="NCBI Taxonomy" id="1082345"/>
    <lineage>
        <taxon>Bacteria</taxon>
        <taxon>Pseudomonadati</taxon>
        <taxon>Pseudomonadota</taxon>
        <taxon>Alphaproteobacteria</taxon>
        <taxon>Sphingomonadales</taxon>
        <taxon>Sphingomonadaceae</taxon>
        <taxon>Sphingobium</taxon>
    </lineage>
</organism>
<proteinExistence type="predicted"/>
<dbReference type="Proteomes" id="UP000549617">
    <property type="component" value="Unassembled WGS sequence"/>
</dbReference>
<dbReference type="EMBL" id="JACIJC010000002">
    <property type="protein sequence ID" value="MBB5685426.1"/>
    <property type="molecule type" value="Genomic_DNA"/>
</dbReference>
<reference evidence="2 3" key="1">
    <citation type="submission" date="2020-08" db="EMBL/GenBank/DDBJ databases">
        <title>Genomic Encyclopedia of Type Strains, Phase IV (KMG-IV): sequencing the most valuable type-strain genomes for metagenomic binning, comparative biology and taxonomic classification.</title>
        <authorList>
            <person name="Goeker M."/>
        </authorList>
    </citation>
    <scope>NUCLEOTIDE SEQUENCE [LARGE SCALE GENOMIC DNA]</scope>
    <source>
        <strain evidence="2 3">DSM 25079</strain>
    </source>
</reference>
<keyword evidence="1" id="KW-0812">Transmembrane</keyword>
<dbReference type="RefSeq" id="WP_184016755.1">
    <property type="nucleotide sequence ID" value="NZ_JACIJC010000002.1"/>
</dbReference>
<keyword evidence="3" id="KW-1185">Reference proteome</keyword>